<dbReference type="Proteomes" id="UP000242520">
    <property type="component" value="Unassembled WGS sequence"/>
</dbReference>
<dbReference type="Pfam" id="PF24032">
    <property type="entry name" value="YQBQ"/>
    <property type="match status" value="1"/>
</dbReference>
<dbReference type="EMBL" id="FQXH01000005">
    <property type="protein sequence ID" value="SHG90512.1"/>
    <property type="molecule type" value="Genomic_DNA"/>
</dbReference>
<dbReference type="AlphaFoldDB" id="A0A1M5NLX1"/>
<dbReference type="STRING" id="1123350.SAMN02744040_00111"/>
<evidence type="ECO:0000259" key="1">
    <source>
        <dbReference type="Pfam" id="PF24032"/>
    </source>
</evidence>
<dbReference type="InterPro" id="IPR056937">
    <property type="entry name" value="YqbQ/XkdQ"/>
</dbReference>
<reference evidence="3" key="1">
    <citation type="submission" date="2016-11" db="EMBL/GenBank/DDBJ databases">
        <authorList>
            <person name="Varghese N."/>
            <person name="Submissions S."/>
        </authorList>
    </citation>
    <scope>NUCLEOTIDE SEQUENCE [LARGE SCALE GENOMIC DNA]</scope>
    <source>
        <strain evidence="3">DSM 15285</strain>
    </source>
</reference>
<accession>A0A1M5NLX1</accession>
<dbReference type="OrthoDB" id="9815473at2"/>
<dbReference type="SUPFAM" id="SSF69279">
    <property type="entry name" value="Phage tail proteins"/>
    <property type="match status" value="1"/>
</dbReference>
<sequence length="432" mass="48449">MSNNEMARRVEIRLEFEGVDISADVNKYFLSMTYTDNEEDKTDDLQLTLDDREGVWLGDWLNTPAQPQTPEINNSGWKIGDEVIVNGKPQYSSYGRGTPGSAVTNYKGKVTKLNIKQGVPYPIHVEKIGWFAENQVEKISAKQETMTNSGGAKGAMIHALIVQKNWDSTGKDKVLDCGLFEIDSVDGSGPPAKVSLKGTSIPYTSTIRKQKKTKAWENIFLKAIAEEIASKNGMKCMFESAYNPYYDRREQVQQSDIVFLKTLCKNAGISLKVTAKTIVLFDAATYEKKDTIRKIKRGESDVKSYRFSTNFNDTAYDKCHVSYTNPKTGKTIEYTYQPRNAPGSGQVLEINEKVNDKEEARKLAMKRLREKNKKEFTAEFTLVGDLDLVAGVTVDVGGYGAFDGKYIIESATHNLTGGYTVNIKLRRVLEEY</sequence>
<organism evidence="2 3">
    <name type="scientific">Tepidibacter thalassicus DSM 15285</name>
    <dbReference type="NCBI Taxonomy" id="1123350"/>
    <lineage>
        <taxon>Bacteria</taxon>
        <taxon>Bacillati</taxon>
        <taxon>Bacillota</taxon>
        <taxon>Clostridia</taxon>
        <taxon>Peptostreptococcales</taxon>
        <taxon>Peptostreptococcaceae</taxon>
        <taxon>Tepidibacter</taxon>
    </lineage>
</organism>
<keyword evidence="3" id="KW-1185">Reference proteome</keyword>
<gene>
    <name evidence="2" type="ORF">SAMN02744040_00111</name>
</gene>
<protein>
    <submittedName>
        <fullName evidence="2">Phage protein D</fullName>
    </submittedName>
</protein>
<evidence type="ECO:0000313" key="3">
    <source>
        <dbReference type="Proteomes" id="UP000242520"/>
    </source>
</evidence>
<feature type="domain" description="YqbQ/XkdQ" evidence="1">
    <location>
        <begin position="288"/>
        <end position="426"/>
    </location>
</feature>
<proteinExistence type="predicted"/>
<name>A0A1M5NLX1_9FIRM</name>
<dbReference type="RefSeq" id="WP_072722925.1">
    <property type="nucleotide sequence ID" value="NZ_FQXH01000005.1"/>
</dbReference>
<evidence type="ECO:0000313" key="2">
    <source>
        <dbReference type="EMBL" id="SHG90512.1"/>
    </source>
</evidence>